<keyword evidence="3" id="KW-1185">Reference proteome</keyword>
<sequence>MPVKLEDRPIEQVREETVDKLIVNYSHAIISSEAFERRLDEAMATDSHQQLVALVEDLPLEADASYDAKKERSFTPNYGAGEASQDDRLVSILGSSVREGQWVVPKKINVIDVLGSTKIDFTDAIFQHQNIEVNVANVLGSLEIFVPESVNVTIRMYDIVGSSENKAPSMAGRQAPQITITGYSVLGSVEVSVKQTMKEKFVAFANSMRQALGISKNTY</sequence>
<feature type="domain" description="Cell wall-active antibiotics response LiaF-like C-terminal" evidence="1">
    <location>
        <begin position="99"/>
        <end position="164"/>
    </location>
</feature>
<protein>
    <recommendedName>
        <fullName evidence="1">Cell wall-active antibiotics response LiaF-like C-terminal domain-containing protein</fullName>
    </recommendedName>
</protein>
<dbReference type="Pfam" id="PF09922">
    <property type="entry name" value="LiaF-like_C"/>
    <property type="match status" value="1"/>
</dbReference>
<dbReference type="Proteomes" id="UP000288127">
    <property type="component" value="Unassembled WGS sequence"/>
</dbReference>
<dbReference type="InterPro" id="IPR024425">
    <property type="entry name" value="LiaF-like_C"/>
</dbReference>
<dbReference type="EMBL" id="PIPZ01000004">
    <property type="protein sequence ID" value="RUO58880.1"/>
    <property type="molecule type" value="Genomic_DNA"/>
</dbReference>
<accession>A0A432YD04</accession>
<dbReference type="AlphaFoldDB" id="A0A432YD04"/>
<comment type="caution">
    <text evidence="2">The sequence shown here is derived from an EMBL/GenBank/DDBJ whole genome shotgun (WGS) entry which is preliminary data.</text>
</comment>
<gene>
    <name evidence="2" type="ORF">CWI76_10570</name>
</gene>
<dbReference type="RefSeq" id="WP_126760319.1">
    <property type="nucleotide sequence ID" value="NZ_CP085233.1"/>
</dbReference>
<evidence type="ECO:0000313" key="3">
    <source>
        <dbReference type="Proteomes" id="UP000288127"/>
    </source>
</evidence>
<dbReference type="OrthoDB" id="3625082at2"/>
<evidence type="ECO:0000313" key="2">
    <source>
        <dbReference type="EMBL" id="RUO58880.1"/>
    </source>
</evidence>
<reference evidence="3" key="1">
    <citation type="journal article" date="2018" name="Front. Microbiol.">
        <title>Genome-Based Analysis Reveals the Taxonomy and Diversity of the Family Idiomarinaceae.</title>
        <authorList>
            <person name="Liu Y."/>
            <person name="Lai Q."/>
            <person name="Shao Z."/>
        </authorList>
    </citation>
    <scope>NUCLEOTIDE SEQUENCE [LARGE SCALE GENOMIC DNA]</scope>
    <source>
        <strain evidence="3">PIM1</strain>
    </source>
</reference>
<evidence type="ECO:0000259" key="1">
    <source>
        <dbReference type="Pfam" id="PF09922"/>
    </source>
</evidence>
<name>A0A432YD04_9GAMM</name>
<organism evidence="2 3">
    <name type="scientific">Pseudidiomarina marina</name>
    <dbReference type="NCBI Taxonomy" id="502366"/>
    <lineage>
        <taxon>Bacteria</taxon>
        <taxon>Pseudomonadati</taxon>
        <taxon>Pseudomonadota</taxon>
        <taxon>Gammaproteobacteria</taxon>
        <taxon>Alteromonadales</taxon>
        <taxon>Idiomarinaceae</taxon>
        <taxon>Pseudidiomarina</taxon>
    </lineage>
</organism>
<dbReference type="PANTHER" id="PTHR40763:SF5">
    <property type="entry name" value="MEMBRANE PROTEIN"/>
    <property type="match status" value="1"/>
</dbReference>
<proteinExistence type="predicted"/>
<dbReference type="PANTHER" id="PTHR40763">
    <property type="entry name" value="MEMBRANE PROTEIN-RELATED"/>
    <property type="match status" value="1"/>
</dbReference>